<dbReference type="InterPro" id="IPR008619">
    <property type="entry name" value="Filamentous_hemagglutn_rpt"/>
</dbReference>
<dbReference type="NCBIfam" id="TIGR01901">
    <property type="entry name" value="adhes_NPXG"/>
    <property type="match status" value="1"/>
</dbReference>
<dbReference type="InterPro" id="IPR012334">
    <property type="entry name" value="Pectin_lyas_fold"/>
</dbReference>
<dbReference type="EMBL" id="CAHS01000021">
    <property type="protein sequence ID" value="CCG88746.1"/>
    <property type="molecule type" value="Genomic_DNA"/>
</dbReference>
<dbReference type="InterPro" id="IPR011050">
    <property type="entry name" value="Pectin_lyase_fold/virulence"/>
</dbReference>
<name>V5ZCT4_9GAMM</name>
<dbReference type="Pfam" id="PF05594">
    <property type="entry name" value="Fil_haemagg"/>
    <property type="match status" value="11"/>
</dbReference>
<proteinExistence type="predicted"/>
<dbReference type="Gene3D" id="2.160.20.10">
    <property type="entry name" value="Single-stranded right-handed beta-helix, Pectin lyase-like"/>
    <property type="match status" value="1"/>
</dbReference>
<dbReference type="InterPro" id="IPR008638">
    <property type="entry name" value="FhaB/CdiA-like_TPS"/>
</dbReference>
<keyword evidence="3" id="KW-1185">Reference proteome</keyword>
<evidence type="ECO:0000313" key="2">
    <source>
        <dbReference type="EMBL" id="CCG88746.1"/>
    </source>
</evidence>
<gene>
    <name evidence="2" type="ORF">EPIR_3383</name>
</gene>
<sequence>MNIMTKHRYRFIFSRAGKARRGVAKRSPGRINQRGQYGNIREPRSLMTVRSLVRLLALFTGPAAADGIVTDGAATPGQRPQVITTHNGVPQVNITAPNQAGVSHNQYQQFDVGQKGIVLNNSAVTTSTRLVGMVQGNPNLNSTPAKVILNEVNSPDPSQLRGFIEVAGKRAQVIVANPAGIVCSGCGTINAGRMTLTTGKPQLKADGGLAGHAVERGVIRIEGDGLNGDARHDTEYVDVLARAVEVNAGIWAQKELTVVAGRNHVSADGQRIIAQAADGKSPELAIDMGQMGGMYSGHIRMVGTEAGVGVRNQGGRLQAGKTLSVGSEGKLVWQSADLEGVTQAGGEISFAARDDVEHHGKLHSGSRLSVVSRTGALKQSGTLSAAGDVQLKGNRGIHSRGHLLSGSDANDQLIDTADLTLTSMEDIRVNGSLLSRKDVNLSGRRIDISQSQLVADRAMISAQSGGVVLRQAKVNSRKLGIKTTGNVEAQQAQITANQWDIHANRLFNQNAIWSQQGSGKSRFALHGALDNRDAELGSNGDLTLDVGSLANQYGSVYSRLALNLTVGGDIHNARGELLSGALLNINVGGAVNNGSGIINGGQLQIATQHVNNVQGQLIGQGDLNLSTRQGLDNRAGEISAQRLDLTTHYFANTQGSVIALQGLNLYAVKALDNAQGLLAAGEAMNIRTRGEVNNRGGTIQGGSATTLVARAIDNDQGRLLSGKRLMLRASEAADNHSGAISGERLELTAQRLGNLLGKIIALRELNLTIKLALDNTKGLLEAGEALVVRTDGDWENRGGAAQGGSQVNAAARRFNNDGGRLQSGGEMILNSIGDVSNQGGKITAQQGLSWQGGTTSRLDNDGGSLQSAGDLSLQGKELTNRQRGMVSSQQALSLRLAGDWNNQGGTLTGNGRTVVHAADLHNAQGVVNTLDSLEMDFTAGLDNGSGRIFSKRSQRLHAPHIFNMQGRIGSQGGWDAVSDDINNREGRIQSLEDAAITATVLDNANGVVQSAGGLDLHIVSDTDNRSGKLSATGPLNLKGSAREPFSGNLDNRDGQLLSGGRLTVAAQRADNQLGGLFYSQKAMRLDLKQALDNRHGRVQSGEGLQLNAQSLLNTAGAVDSRQQLRLGIMGLLDNDRGAIRSNGNQHIAAEQVANRWGVFSSYDGLSLAAAQLDNADGRLNSKGVGVYRAGSLDNQRDKLHSGDTLTLNATRLNNRAGQLVSTRMFALNVAQFDNSGQAGFDIQANGDLHIHSDTLRAGSALALLNQGGLVQSGETLSLNARTLDNQGGTLHSQHCLNLSVAGVLTHRDGVLLYRGGDQHLGSNDLLENRTSFMAAKGDIPLEVHRLDSLPEEQESAHDVEGNDDKWQRYNNYLRPWGSVVNTGRGTLEATTRQLTFRDDAAAQNDRYGTLLAIDASSKRVQVRVKDTGGQLRDLWINYLALKPGVNGGYAITFYEMRGGKRKVPTPWHHHFRGERDMGRSD</sequence>
<dbReference type="NCBIfam" id="TIGR01731">
    <property type="entry name" value="fil_hemag_20aa"/>
    <property type="match status" value="18"/>
</dbReference>
<dbReference type="InterPro" id="IPR010069">
    <property type="entry name" value="CdiA_FHA1_rpt"/>
</dbReference>
<organism evidence="2 3">
    <name type="scientific">Erwinia piriflorinigrans CFBP 5888</name>
    <dbReference type="NCBI Taxonomy" id="1161919"/>
    <lineage>
        <taxon>Bacteria</taxon>
        <taxon>Pseudomonadati</taxon>
        <taxon>Pseudomonadota</taxon>
        <taxon>Gammaproteobacteria</taxon>
        <taxon>Enterobacterales</taxon>
        <taxon>Erwiniaceae</taxon>
        <taxon>Erwinia</taxon>
    </lineage>
</organism>
<dbReference type="SMART" id="SM00912">
    <property type="entry name" value="Haemagg_act"/>
    <property type="match status" value="1"/>
</dbReference>
<comment type="caution">
    <text evidence="2">The sequence shown here is derived from an EMBL/GenBank/DDBJ whole genome shotgun (WGS) entry which is preliminary data.</text>
</comment>
<evidence type="ECO:0000259" key="1">
    <source>
        <dbReference type="SMART" id="SM00912"/>
    </source>
</evidence>
<accession>V5ZCT4</accession>
<dbReference type="SUPFAM" id="SSF51126">
    <property type="entry name" value="Pectin lyase-like"/>
    <property type="match status" value="1"/>
</dbReference>
<reference evidence="2 3" key="1">
    <citation type="journal article" date="2013" name="Syst. Appl. Microbiol.">
        <title>Phylogenetic position and virulence apparatus of the pear flower necrosis pathogen Erwinia piriflorinigrans CFBP 5888T as assessed by comparative genomics.</title>
        <authorList>
            <person name="Smits T.H."/>
            <person name="Rezzonico F."/>
            <person name="Lopez M.M."/>
            <person name="Blom J."/>
            <person name="Goesmann A."/>
            <person name="Frey J.E."/>
            <person name="Duffy B."/>
        </authorList>
    </citation>
    <scope>NUCLEOTIDE SEQUENCE [LARGE SCALE GENOMIC DNA]</scope>
    <source>
        <strain evidence="3">CFBP5888</strain>
    </source>
</reference>
<protein>
    <submittedName>
        <fullName evidence="2">High molecular weight immunoglobulin-binding protein ibpA HMW IgBP</fullName>
    </submittedName>
</protein>
<feature type="domain" description="Filamentous haemagglutinin FhaB/tRNA nuclease CdiA-like TPS" evidence="1">
    <location>
        <begin position="86"/>
        <end position="206"/>
    </location>
</feature>
<evidence type="ECO:0000313" key="3">
    <source>
        <dbReference type="Proteomes" id="UP000018217"/>
    </source>
</evidence>
<dbReference type="STRING" id="1161919.EPIR_3383"/>
<dbReference type="Proteomes" id="UP000018217">
    <property type="component" value="Unassembled WGS sequence"/>
</dbReference>
<dbReference type="Pfam" id="PF05860">
    <property type="entry name" value="TPS"/>
    <property type="match status" value="1"/>
</dbReference>